<accession>A0A9W8GED7</accession>
<feature type="compositionally biased region" description="Polar residues" evidence="1">
    <location>
        <begin position="691"/>
        <end position="715"/>
    </location>
</feature>
<protein>
    <recommendedName>
        <fullName evidence="2">Ubiquitin-like domain-containing protein</fullName>
    </recommendedName>
</protein>
<feature type="region of interest" description="Disordered" evidence="1">
    <location>
        <begin position="85"/>
        <end position="131"/>
    </location>
</feature>
<feature type="compositionally biased region" description="Low complexity" evidence="1">
    <location>
        <begin position="381"/>
        <end position="396"/>
    </location>
</feature>
<dbReference type="EMBL" id="JANBTX010000113">
    <property type="protein sequence ID" value="KAJ2686328.1"/>
    <property type="molecule type" value="Genomic_DNA"/>
</dbReference>
<dbReference type="InterPro" id="IPR029071">
    <property type="entry name" value="Ubiquitin-like_domsf"/>
</dbReference>
<feature type="compositionally biased region" description="Low complexity" evidence="1">
    <location>
        <begin position="466"/>
        <end position="482"/>
    </location>
</feature>
<evidence type="ECO:0000313" key="3">
    <source>
        <dbReference type="EMBL" id="KAJ2686328.1"/>
    </source>
</evidence>
<name>A0A9W8GED7_9FUNG</name>
<feature type="region of interest" description="Disordered" evidence="1">
    <location>
        <begin position="691"/>
        <end position="781"/>
    </location>
</feature>
<gene>
    <name evidence="3" type="ORF">IWW39_003715</name>
</gene>
<feature type="compositionally biased region" description="Low complexity" evidence="1">
    <location>
        <begin position="751"/>
        <end position="760"/>
    </location>
</feature>
<sequence length="781" mass="81496">MSAIEWRIRVKALMESGAEREFQVDVLSDETVGDFRGRLATTSHVEPQKQRLIYRGRLLVDDAQKLVDVGVSNGSALHMVARPTAAAPAANTPAERGNPGARGGIGAFLSGVGSAADQQASQQQQQQQQQPMPLGLTPLAAQVMGLTLNRLRTMDHGATGSQQSTQEGVQRVVQGTHRDFGADNGGEWIASTANRLRYVVDREAALGSSLTAEELRRGGVQGTEPLFRGSRIEAYLPIPGLISNDSQEARQPELMVLRAQPSRAQANELLYELRESLLPALRRLPGHENYNYSSEPLSRPRYLGQTSTNQVEVVGEALGGLGEAFVELGRSLQSVGSQWQSRSSAQPEAAYSLEEMQNTLLALRQLVNAALVASPFLQATPAPASSEQPAAASRAQGGDRPAATGTFLNNSPHQTAVLFSNQRRTRRQQNIDMVVDMPRSRPHATLEIEFTMSPLPMALFSPPVNAQHPSQALAQAPAQAPAPAQPQPQPRPAGTASIATLLNNAGQQAGTTAHTAAGQASGVDAAGGSFAIPEAFVNLGNLIEQIRSRVDRVFQDSLPGPAAAGASAQHSSAGLGSGQSSAQMDASAAASSASGGDSQAGIADSHAGFIGFVDRLSSLGSQTARSDRSNMSTTTEYGSVVDAASRAPRFISPSLGGNGGANNQMWQLMPGLMQSNNPFSIVPIFFGTEPGSTASTSRRASVVSNTSAALTSDSGGNAGHAAPTGPRTGEVRARSDSMSSPGNVGEGASGSSGSSRSTGASKRHKPDEDSRDEGQGSSSGR</sequence>
<keyword evidence="4" id="KW-1185">Reference proteome</keyword>
<dbReference type="PROSITE" id="PS50053">
    <property type="entry name" value="UBIQUITIN_2"/>
    <property type="match status" value="1"/>
</dbReference>
<dbReference type="InterPro" id="IPR000626">
    <property type="entry name" value="Ubiquitin-like_dom"/>
</dbReference>
<proteinExistence type="predicted"/>
<feature type="compositionally biased region" description="Low complexity" evidence="1">
    <location>
        <begin position="118"/>
        <end position="130"/>
    </location>
</feature>
<feature type="compositionally biased region" description="Low complexity" evidence="1">
    <location>
        <begin position="85"/>
        <end position="94"/>
    </location>
</feature>
<dbReference type="SUPFAM" id="SSF54236">
    <property type="entry name" value="Ubiquitin-like"/>
    <property type="match status" value="1"/>
</dbReference>
<feature type="compositionally biased region" description="Polar residues" evidence="1">
    <location>
        <begin position="406"/>
        <end position="422"/>
    </location>
</feature>
<dbReference type="OrthoDB" id="419317at2759"/>
<reference evidence="3" key="1">
    <citation type="submission" date="2022-07" db="EMBL/GenBank/DDBJ databases">
        <title>Phylogenomic reconstructions and comparative analyses of Kickxellomycotina fungi.</title>
        <authorList>
            <person name="Reynolds N.K."/>
            <person name="Stajich J.E."/>
            <person name="Barry K."/>
            <person name="Grigoriev I.V."/>
            <person name="Crous P."/>
            <person name="Smith M.E."/>
        </authorList>
    </citation>
    <scope>NUCLEOTIDE SEQUENCE</scope>
    <source>
        <strain evidence="3">CBS 109367</strain>
    </source>
</reference>
<dbReference type="Gene3D" id="3.10.20.90">
    <property type="entry name" value="Phosphatidylinositol 3-kinase Catalytic Subunit, Chain A, domain 1"/>
    <property type="match status" value="1"/>
</dbReference>
<evidence type="ECO:0000259" key="2">
    <source>
        <dbReference type="PROSITE" id="PS50053"/>
    </source>
</evidence>
<organism evidence="3 4">
    <name type="scientific">Coemansia spiralis</name>
    <dbReference type="NCBI Taxonomy" id="417178"/>
    <lineage>
        <taxon>Eukaryota</taxon>
        <taxon>Fungi</taxon>
        <taxon>Fungi incertae sedis</taxon>
        <taxon>Zoopagomycota</taxon>
        <taxon>Kickxellomycotina</taxon>
        <taxon>Kickxellomycetes</taxon>
        <taxon>Kickxellales</taxon>
        <taxon>Kickxellaceae</taxon>
        <taxon>Coemansia</taxon>
    </lineage>
</organism>
<feature type="region of interest" description="Disordered" evidence="1">
    <location>
        <begin position="463"/>
        <end position="495"/>
    </location>
</feature>
<comment type="caution">
    <text evidence="3">The sequence shown here is derived from an EMBL/GenBank/DDBJ whole genome shotgun (WGS) entry which is preliminary data.</text>
</comment>
<feature type="compositionally biased region" description="Basic and acidic residues" evidence="1">
    <location>
        <begin position="765"/>
        <end position="774"/>
    </location>
</feature>
<feature type="region of interest" description="Disordered" evidence="1">
    <location>
        <begin position="561"/>
        <end position="580"/>
    </location>
</feature>
<dbReference type="AlphaFoldDB" id="A0A9W8GED7"/>
<evidence type="ECO:0000313" key="4">
    <source>
        <dbReference type="Proteomes" id="UP001151516"/>
    </source>
</evidence>
<dbReference type="Proteomes" id="UP001151516">
    <property type="component" value="Unassembled WGS sequence"/>
</dbReference>
<dbReference type="SMART" id="SM00213">
    <property type="entry name" value="UBQ"/>
    <property type="match status" value="1"/>
</dbReference>
<feature type="domain" description="Ubiquitin-like" evidence="2">
    <location>
        <begin position="6"/>
        <end position="86"/>
    </location>
</feature>
<evidence type="ECO:0000256" key="1">
    <source>
        <dbReference type="SAM" id="MobiDB-lite"/>
    </source>
</evidence>
<feature type="region of interest" description="Disordered" evidence="1">
    <location>
        <begin position="381"/>
        <end position="425"/>
    </location>
</feature>
<dbReference type="Pfam" id="PF00240">
    <property type="entry name" value="ubiquitin"/>
    <property type="match status" value="1"/>
</dbReference>